<gene>
    <name evidence="2" type="ORF">GLUCOINTEAF2_0203704</name>
</gene>
<evidence type="ECO:0008006" key="4">
    <source>
        <dbReference type="Google" id="ProtNLM"/>
    </source>
</evidence>
<protein>
    <recommendedName>
        <fullName evidence="4">Plasmid stabilization protein ParE</fullName>
    </recommendedName>
</protein>
<name>A0A0N1FE09_9PROT</name>
<accession>A0A0N1FE09</accession>
<dbReference type="InterPro" id="IPR007712">
    <property type="entry name" value="RelE/ParE_toxin"/>
</dbReference>
<sequence>MPTCRKTRLAEDDIIGIYMQGVREFGPRQAEAYHAGLADTFDLIALHPQLAPERREFAPPIRLHRHRAHHILYLIDDKGVLIVRVLPRLQRWERLVGTD</sequence>
<dbReference type="Pfam" id="PF05016">
    <property type="entry name" value="ParE_toxin"/>
    <property type="match status" value="1"/>
</dbReference>
<dbReference type="InterPro" id="IPR035093">
    <property type="entry name" value="RelE/ParE_toxin_dom_sf"/>
</dbReference>
<evidence type="ECO:0000256" key="1">
    <source>
        <dbReference type="ARBA" id="ARBA00022649"/>
    </source>
</evidence>
<dbReference type="AlphaFoldDB" id="A0A0N1FE09"/>
<dbReference type="OrthoDB" id="7173315at2"/>
<organism evidence="2 3">
    <name type="scientific">Komagataeibacter intermedius AF2</name>
    <dbReference type="NCBI Taxonomy" id="1458464"/>
    <lineage>
        <taxon>Bacteria</taxon>
        <taxon>Pseudomonadati</taxon>
        <taxon>Pseudomonadota</taxon>
        <taxon>Alphaproteobacteria</taxon>
        <taxon>Acetobacterales</taxon>
        <taxon>Acetobacteraceae</taxon>
        <taxon>Komagataeibacter</taxon>
    </lineage>
</organism>
<evidence type="ECO:0000313" key="3">
    <source>
        <dbReference type="Proteomes" id="UP000031553"/>
    </source>
</evidence>
<dbReference type="Gene3D" id="3.30.2310.20">
    <property type="entry name" value="RelE-like"/>
    <property type="match status" value="1"/>
</dbReference>
<dbReference type="RefSeq" id="WP_039733967.1">
    <property type="nucleotide sequence ID" value="NZ_JUFX02000011.1"/>
</dbReference>
<dbReference type="EMBL" id="JUFX02000011">
    <property type="protein sequence ID" value="KPH88737.1"/>
    <property type="molecule type" value="Genomic_DNA"/>
</dbReference>
<dbReference type="Proteomes" id="UP000031553">
    <property type="component" value="Unassembled WGS sequence"/>
</dbReference>
<evidence type="ECO:0000313" key="2">
    <source>
        <dbReference type="EMBL" id="KPH88737.1"/>
    </source>
</evidence>
<reference evidence="2 3" key="1">
    <citation type="submission" date="2015-07" db="EMBL/GenBank/DDBJ databases">
        <title>Draft Genome Sequence of Komagataeibacter intermedius Strain AF2, Isolated from Kombucha Tea.</title>
        <authorList>
            <person name="Santos R.A."/>
            <person name="Berretta A.A."/>
            <person name="Barud H.S."/>
            <person name="Ribeiro S.J."/>
            <person name="Gonzalez-Garcia L.N."/>
            <person name="Zucchi T.D."/>
            <person name="Goldman G.H."/>
            <person name="Riano-Pachon D.M."/>
        </authorList>
    </citation>
    <scope>NUCLEOTIDE SEQUENCE [LARGE SCALE GENOMIC DNA]</scope>
    <source>
        <strain evidence="2 3">AF2</strain>
    </source>
</reference>
<keyword evidence="1" id="KW-1277">Toxin-antitoxin system</keyword>
<proteinExistence type="predicted"/>
<comment type="caution">
    <text evidence="2">The sequence shown here is derived from an EMBL/GenBank/DDBJ whole genome shotgun (WGS) entry which is preliminary data.</text>
</comment>